<dbReference type="EMBL" id="MQWA01000001">
    <property type="protein sequence ID" value="PQJ28215.1"/>
    <property type="molecule type" value="Genomic_DNA"/>
</dbReference>
<dbReference type="OrthoDB" id="9799912at2"/>
<dbReference type="RefSeq" id="WP_105042719.1">
    <property type="nucleotide sequence ID" value="NZ_MQWA01000001.1"/>
</dbReference>
<keyword evidence="2" id="KW-1185">Reference proteome</keyword>
<dbReference type="AlphaFoldDB" id="A0A2S7TZQ1"/>
<dbReference type="InterPro" id="IPR018669">
    <property type="entry name" value="Toxin_HigB"/>
</dbReference>
<dbReference type="GO" id="GO:0004519">
    <property type="term" value="F:endonuclease activity"/>
    <property type="evidence" value="ECO:0007669"/>
    <property type="project" value="InterPro"/>
</dbReference>
<reference evidence="1 2" key="1">
    <citation type="submission" date="2016-12" db="EMBL/GenBank/DDBJ databases">
        <title>Study of bacterial adaptation to deep sea.</title>
        <authorList>
            <person name="Song J."/>
            <person name="Yoshizawa S."/>
            <person name="Kogure K."/>
        </authorList>
    </citation>
    <scope>NUCLEOTIDE SEQUENCE [LARGE SCALE GENOMIC DNA]</scope>
    <source>
        <strain evidence="1 2">SAORIC-165</strain>
    </source>
</reference>
<evidence type="ECO:0000313" key="1">
    <source>
        <dbReference type="EMBL" id="PQJ28215.1"/>
    </source>
</evidence>
<name>A0A2S7TZQ1_9BACT</name>
<comment type="caution">
    <text evidence="1">The sequence shown here is derived from an EMBL/GenBank/DDBJ whole genome shotgun (WGS) entry which is preliminary data.</text>
</comment>
<evidence type="ECO:0000313" key="2">
    <source>
        <dbReference type="Proteomes" id="UP000239907"/>
    </source>
</evidence>
<evidence type="ECO:0008006" key="3">
    <source>
        <dbReference type="Google" id="ProtNLM"/>
    </source>
</evidence>
<dbReference type="Proteomes" id="UP000239907">
    <property type="component" value="Unassembled WGS sequence"/>
</dbReference>
<accession>A0A2S7TZQ1</accession>
<proteinExistence type="predicted"/>
<dbReference type="Pfam" id="PF09907">
    <property type="entry name" value="HigB_toxin"/>
    <property type="match status" value="1"/>
</dbReference>
<organism evidence="1 2">
    <name type="scientific">Rubritalea profundi</name>
    <dbReference type="NCBI Taxonomy" id="1658618"/>
    <lineage>
        <taxon>Bacteria</taxon>
        <taxon>Pseudomonadati</taxon>
        <taxon>Verrucomicrobiota</taxon>
        <taxon>Verrucomicrobiia</taxon>
        <taxon>Verrucomicrobiales</taxon>
        <taxon>Rubritaleaceae</taxon>
        <taxon>Rubritalea</taxon>
    </lineage>
</organism>
<dbReference type="GO" id="GO:0003723">
    <property type="term" value="F:RNA binding"/>
    <property type="evidence" value="ECO:0007669"/>
    <property type="project" value="InterPro"/>
</dbReference>
<protein>
    <recommendedName>
        <fullName evidence="3">Addiction module toxin RelE</fullName>
    </recommendedName>
</protein>
<sequence length="105" mass="11879">MHIITRRRLKEYGNKHPNAAASLTAWYAVARAARWQSITEVRKAFPHADAAQAAQAASGKTITIFNIAGNNHRLITAIHYNTGKIFILKILTHSQYDKPNWKKEL</sequence>
<gene>
    <name evidence="1" type="ORF">BSZ32_06655</name>
</gene>
<dbReference type="GO" id="GO:0110001">
    <property type="term" value="C:toxin-antitoxin complex"/>
    <property type="evidence" value="ECO:0007669"/>
    <property type="project" value="InterPro"/>
</dbReference>